<dbReference type="RefSeq" id="WP_276206510.1">
    <property type="nucleotide sequence ID" value="NZ_JBIXLL010000002.1"/>
</dbReference>
<evidence type="ECO:0000313" key="3">
    <source>
        <dbReference type="Proteomes" id="UP001617689"/>
    </source>
</evidence>
<keyword evidence="3" id="KW-1185">Reference proteome</keyword>
<name>A0ABW8G763_9GAMM</name>
<dbReference type="Proteomes" id="UP001617689">
    <property type="component" value="Unassembled WGS sequence"/>
</dbReference>
<reference evidence="2 3" key="1">
    <citation type="submission" date="2024-10" db="EMBL/GenBank/DDBJ databases">
        <authorList>
            <person name="Lu C.-H."/>
        </authorList>
    </citation>
    <scope>NUCLEOTIDE SEQUENCE [LARGE SCALE GENOMIC DNA]</scope>
    <source>
        <strain evidence="2 3">22ZTDG03-2</strain>
    </source>
</reference>
<evidence type="ECO:0000256" key="1">
    <source>
        <dbReference type="SAM" id="MobiDB-lite"/>
    </source>
</evidence>
<dbReference type="EMBL" id="JBIXLL010000002">
    <property type="protein sequence ID" value="MFJ5428507.1"/>
    <property type="molecule type" value="Genomic_DNA"/>
</dbReference>
<gene>
    <name evidence="2" type="ORF">ACIPUP_05035</name>
</gene>
<protein>
    <submittedName>
        <fullName evidence="2">Uncharacterized protein</fullName>
    </submittedName>
</protein>
<comment type="caution">
    <text evidence="2">The sequence shown here is derived from an EMBL/GenBank/DDBJ whole genome shotgun (WGS) entry which is preliminary data.</text>
</comment>
<feature type="compositionally biased region" description="Basic and acidic residues" evidence="1">
    <location>
        <begin position="27"/>
        <end position="36"/>
    </location>
</feature>
<sequence length="43" mass="4910">MPDNDMPIRKPILKFIRRPTSQIGHGKSPDSWDRGLKPATLHT</sequence>
<evidence type="ECO:0000313" key="2">
    <source>
        <dbReference type="EMBL" id="MFJ5428507.1"/>
    </source>
</evidence>
<organism evidence="2 3">
    <name type="scientific">Pectobacterium actinidiae</name>
    <dbReference type="NCBI Taxonomy" id="1507808"/>
    <lineage>
        <taxon>Bacteria</taxon>
        <taxon>Pseudomonadati</taxon>
        <taxon>Pseudomonadota</taxon>
        <taxon>Gammaproteobacteria</taxon>
        <taxon>Enterobacterales</taxon>
        <taxon>Pectobacteriaceae</taxon>
        <taxon>Pectobacterium</taxon>
    </lineage>
</organism>
<accession>A0ABW8G763</accession>
<proteinExistence type="predicted"/>
<feature type="region of interest" description="Disordered" evidence="1">
    <location>
        <begin position="17"/>
        <end position="43"/>
    </location>
</feature>